<dbReference type="Pfam" id="PF12833">
    <property type="entry name" value="HTH_18"/>
    <property type="match status" value="1"/>
</dbReference>
<feature type="region of interest" description="Disordered" evidence="4">
    <location>
        <begin position="1"/>
        <end position="23"/>
    </location>
</feature>
<feature type="compositionally biased region" description="Low complexity" evidence="4">
    <location>
        <begin position="315"/>
        <end position="328"/>
    </location>
</feature>
<sequence>MIVPGSPTRTPSGEERRTAAGISARPAPALRRYVDSYVGFDLRGLAAGVHCGPPSRALTAVISLSDPLEVAAGVGDGSPVTRFASVAGGLMGRSVAIHHDGRQHGVKVALTPLGARAVYGMPAAVLAHRLVPLEELLGALGVELADRLRAASNWAARFAVLDESLLRAVGRGAGSGHVRRMRPEVAEAWRRLVAARGRVQVGAVAAELGWSRRHLTERFRGELGLTPKAFARVLRFEHAHDLATARDRLPWSDVATMAGYADQAHLVRDWSEFTGRTPTAWRRSEVSSPNARQPAGSSSAWEPSSNGCERRPTRRSACCRSRSSASSSTERRRRRRSGTAG</sequence>
<dbReference type="PANTHER" id="PTHR46796">
    <property type="entry name" value="HTH-TYPE TRANSCRIPTIONAL ACTIVATOR RHAS-RELATED"/>
    <property type="match status" value="1"/>
</dbReference>
<evidence type="ECO:0000256" key="2">
    <source>
        <dbReference type="ARBA" id="ARBA00023125"/>
    </source>
</evidence>
<reference evidence="6 7" key="1">
    <citation type="submission" date="2020-07" db="EMBL/GenBank/DDBJ databases">
        <title>Sequencing the genomes of 1000 actinobacteria strains.</title>
        <authorList>
            <person name="Klenk H.-P."/>
        </authorList>
    </citation>
    <scope>NUCLEOTIDE SEQUENCE [LARGE SCALE GENOMIC DNA]</scope>
    <source>
        <strain evidence="6 7">DSM 45927</strain>
    </source>
</reference>
<feature type="compositionally biased region" description="Basic residues" evidence="4">
    <location>
        <begin position="331"/>
        <end position="341"/>
    </location>
</feature>
<evidence type="ECO:0000313" key="6">
    <source>
        <dbReference type="EMBL" id="NYI99221.1"/>
    </source>
</evidence>
<keyword evidence="1" id="KW-0805">Transcription regulation</keyword>
<dbReference type="PROSITE" id="PS01124">
    <property type="entry name" value="HTH_ARAC_FAMILY_2"/>
    <property type="match status" value="1"/>
</dbReference>
<dbReference type="Proteomes" id="UP000575985">
    <property type="component" value="Unassembled WGS sequence"/>
</dbReference>
<accession>A0A853BXK6</accession>
<evidence type="ECO:0000259" key="5">
    <source>
        <dbReference type="PROSITE" id="PS01124"/>
    </source>
</evidence>
<gene>
    <name evidence="6" type="ORF">HNR12_005498</name>
</gene>
<proteinExistence type="predicted"/>
<protein>
    <submittedName>
        <fullName evidence="6">AraC-like DNA-binding protein</fullName>
    </submittedName>
</protein>
<feature type="compositionally biased region" description="Polar residues" evidence="4">
    <location>
        <begin position="286"/>
        <end position="307"/>
    </location>
</feature>
<dbReference type="PANTHER" id="PTHR46796:SF15">
    <property type="entry name" value="BLL1074 PROTEIN"/>
    <property type="match status" value="1"/>
</dbReference>
<dbReference type="Gene3D" id="1.10.10.60">
    <property type="entry name" value="Homeodomain-like"/>
    <property type="match status" value="1"/>
</dbReference>
<keyword evidence="7" id="KW-1185">Reference proteome</keyword>
<name>A0A853BXK6_9ACTN</name>
<dbReference type="InterPro" id="IPR009057">
    <property type="entry name" value="Homeodomain-like_sf"/>
</dbReference>
<dbReference type="SUPFAM" id="SSF46689">
    <property type="entry name" value="Homeodomain-like"/>
    <property type="match status" value="1"/>
</dbReference>
<evidence type="ECO:0000256" key="4">
    <source>
        <dbReference type="SAM" id="MobiDB-lite"/>
    </source>
</evidence>
<evidence type="ECO:0000256" key="3">
    <source>
        <dbReference type="ARBA" id="ARBA00023163"/>
    </source>
</evidence>
<organism evidence="6 7">
    <name type="scientific">Streptomonospora nanhaiensis</name>
    <dbReference type="NCBI Taxonomy" id="1323731"/>
    <lineage>
        <taxon>Bacteria</taxon>
        <taxon>Bacillati</taxon>
        <taxon>Actinomycetota</taxon>
        <taxon>Actinomycetes</taxon>
        <taxon>Streptosporangiales</taxon>
        <taxon>Nocardiopsidaceae</taxon>
        <taxon>Streptomonospora</taxon>
    </lineage>
</organism>
<dbReference type="RefSeq" id="WP_246425183.1">
    <property type="nucleotide sequence ID" value="NZ_JACCFO010000001.1"/>
</dbReference>
<evidence type="ECO:0000256" key="1">
    <source>
        <dbReference type="ARBA" id="ARBA00023015"/>
    </source>
</evidence>
<dbReference type="GO" id="GO:0003700">
    <property type="term" value="F:DNA-binding transcription factor activity"/>
    <property type="evidence" value="ECO:0007669"/>
    <property type="project" value="InterPro"/>
</dbReference>
<feature type="domain" description="HTH araC/xylS-type" evidence="5">
    <location>
        <begin position="183"/>
        <end position="284"/>
    </location>
</feature>
<dbReference type="GO" id="GO:0043565">
    <property type="term" value="F:sequence-specific DNA binding"/>
    <property type="evidence" value="ECO:0007669"/>
    <property type="project" value="InterPro"/>
</dbReference>
<evidence type="ECO:0000313" key="7">
    <source>
        <dbReference type="Proteomes" id="UP000575985"/>
    </source>
</evidence>
<keyword evidence="2 6" id="KW-0238">DNA-binding</keyword>
<dbReference type="InterPro" id="IPR050204">
    <property type="entry name" value="AraC_XylS_family_regulators"/>
</dbReference>
<comment type="caution">
    <text evidence="6">The sequence shown here is derived from an EMBL/GenBank/DDBJ whole genome shotgun (WGS) entry which is preliminary data.</text>
</comment>
<keyword evidence="3" id="KW-0804">Transcription</keyword>
<dbReference type="AlphaFoldDB" id="A0A853BXK6"/>
<dbReference type="EMBL" id="JACCFO010000001">
    <property type="protein sequence ID" value="NYI99221.1"/>
    <property type="molecule type" value="Genomic_DNA"/>
</dbReference>
<dbReference type="InterPro" id="IPR018060">
    <property type="entry name" value="HTH_AraC"/>
</dbReference>
<feature type="region of interest" description="Disordered" evidence="4">
    <location>
        <begin position="279"/>
        <end position="341"/>
    </location>
</feature>
<dbReference type="SMART" id="SM00342">
    <property type="entry name" value="HTH_ARAC"/>
    <property type="match status" value="1"/>
</dbReference>